<comment type="caution">
    <text evidence="4">The sequence shown here is derived from an EMBL/GenBank/DDBJ whole genome shotgun (WGS) entry which is preliminary data.</text>
</comment>
<dbReference type="Pfam" id="PF00226">
    <property type="entry name" value="DnaJ"/>
    <property type="match status" value="1"/>
</dbReference>
<dbReference type="SUPFAM" id="SSF46565">
    <property type="entry name" value="Chaperone J-domain"/>
    <property type="match status" value="1"/>
</dbReference>
<keyword evidence="5" id="KW-1185">Reference proteome</keyword>
<gene>
    <name evidence="4" type="ORF">VB774_05930</name>
</gene>
<reference evidence="4 5" key="1">
    <citation type="submission" date="2023-12" db="EMBL/GenBank/DDBJ databases">
        <title>Baltic Sea Cyanobacteria.</title>
        <authorList>
            <person name="Delbaje E."/>
            <person name="Fewer D.P."/>
            <person name="Shishido T.K."/>
        </authorList>
    </citation>
    <scope>NUCLEOTIDE SEQUENCE [LARGE SCALE GENOMIC DNA]</scope>
    <source>
        <strain evidence="4 5">UHCC 0370</strain>
    </source>
</reference>
<name>A0ABU5TFX6_9CYAN</name>
<dbReference type="SMART" id="SM00271">
    <property type="entry name" value="DnaJ"/>
    <property type="match status" value="1"/>
</dbReference>
<feature type="region of interest" description="Disordered" evidence="2">
    <location>
        <begin position="73"/>
        <end position="100"/>
    </location>
</feature>
<evidence type="ECO:0000259" key="3">
    <source>
        <dbReference type="PROSITE" id="PS50076"/>
    </source>
</evidence>
<sequence length="219" mass="25212">MHLSECYRLLGVPRNATLDDIKVAYRRLARKYHPDVNQNDPTATDKFRLVQEAYKMLKDSDKEDLTKELFAKKATTNTSPSQSAPPPPKATPPSKPQPHPKIKIEVKQVNNQVDPINSDPELKLKLDMLRRVQDLLKQKKYVVAIAVVEGMSERFPNSPEVIHWQAVTYHRWSSELILAGKLREAEIYLNKALNTDPKNRELSFEVKRDLERVHNLKNG</sequence>
<dbReference type="PANTHER" id="PTHR44145:SF3">
    <property type="entry name" value="DNAJ HOMOLOG SUBFAMILY A MEMBER 3, MITOCHONDRIAL"/>
    <property type="match status" value="1"/>
</dbReference>
<keyword evidence="1" id="KW-0143">Chaperone</keyword>
<dbReference type="CDD" id="cd06257">
    <property type="entry name" value="DnaJ"/>
    <property type="match status" value="1"/>
</dbReference>
<organism evidence="4 5">
    <name type="scientific">Pseudanabaena galeata UHCC 0370</name>
    <dbReference type="NCBI Taxonomy" id="3110310"/>
    <lineage>
        <taxon>Bacteria</taxon>
        <taxon>Bacillati</taxon>
        <taxon>Cyanobacteriota</taxon>
        <taxon>Cyanophyceae</taxon>
        <taxon>Pseudanabaenales</taxon>
        <taxon>Pseudanabaenaceae</taxon>
        <taxon>Pseudanabaena</taxon>
    </lineage>
</organism>
<dbReference type="RefSeq" id="WP_323260545.1">
    <property type="nucleotide sequence ID" value="NZ_JAYGIE010000018.1"/>
</dbReference>
<evidence type="ECO:0000313" key="5">
    <source>
        <dbReference type="Proteomes" id="UP001301388"/>
    </source>
</evidence>
<dbReference type="Proteomes" id="UP001301388">
    <property type="component" value="Unassembled WGS sequence"/>
</dbReference>
<dbReference type="PROSITE" id="PS50076">
    <property type="entry name" value="DNAJ_2"/>
    <property type="match status" value="1"/>
</dbReference>
<feature type="domain" description="J" evidence="3">
    <location>
        <begin position="5"/>
        <end position="74"/>
    </location>
</feature>
<dbReference type="Gene3D" id="1.25.40.10">
    <property type="entry name" value="Tetratricopeptide repeat domain"/>
    <property type="match status" value="1"/>
</dbReference>
<dbReference type="PRINTS" id="PR00625">
    <property type="entry name" value="JDOMAIN"/>
</dbReference>
<dbReference type="SUPFAM" id="SSF48452">
    <property type="entry name" value="TPR-like"/>
    <property type="match status" value="1"/>
</dbReference>
<proteinExistence type="predicted"/>
<accession>A0ABU5TFX6</accession>
<protein>
    <submittedName>
        <fullName evidence="4">J domain-containing protein</fullName>
    </submittedName>
</protein>
<dbReference type="InterPro" id="IPR001623">
    <property type="entry name" value="DnaJ_domain"/>
</dbReference>
<dbReference type="InterPro" id="IPR051938">
    <property type="entry name" value="Apopto_cytoskel_mod"/>
</dbReference>
<dbReference type="EMBL" id="JAYGIE010000018">
    <property type="protein sequence ID" value="MEA5477155.1"/>
    <property type="molecule type" value="Genomic_DNA"/>
</dbReference>
<dbReference type="InterPro" id="IPR011990">
    <property type="entry name" value="TPR-like_helical_dom_sf"/>
</dbReference>
<feature type="compositionally biased region" description="Pro residues" evidence="2">
    <location>
        <begin position="83"/>
        <end position="99"/>
    </location>
</feature>
<dbReference type="PANTHER" id="PTHR44145">
    <property type="entry name" value="DNAJ HOMOLOG SUBFAMILY A MEMBER 3, MITOCHONDRIAL"/>
    <property type="match status" value="1"/>
</dbReference>
<dbReference type="Gene3D" id="1.10.287.110">
    <property type="entry name" value="DnaJ domain"/>
    <property type="match status" value="1"/>
</dbReference>
<evidence type="ECO:0000256" key="1">
    <source>
        <dbReference type="ARBA" id="ARBA00023186"/>
    </source>
</evidence>
<evidence type="ECO:0000256" key="2">
    <source>
        <dbReference type="SAM" id="MobiDB-lite"/>
    </source>
</evidence>
<evidence type="ECO:0000313" key="4">
    <source>
        <dbReference type="EMBL" id="MEA5477155.1"/>
    </source>
</evidence>
<dbReference type="InterPro" id="IPR036869">
    <property type="entry name" value="J_dom_sf"/>
</dbReference>